<dbReference type="PROSITE" id="PS51205">
    <property type="entry name" value="VPS9"/>
    <property type="match status" value="1"/>
</dbReference>
<dbReference type="InterPro" id="IPR037191">
    <property type="entry name" value="VPS9_dom_sf"/>
</dbReference>
<proteinExistence type="predicted"/>
<dbReference type="InterPro" id="IPR045046">
    <property type="entry name" value="Vps9-like"/>
</dbReference>
<dbReference type="InterPro" id="IPR003123">
    <property type="entry name" value="VPS9"/>
</dbReference>
<dbReference type="Pfam" id="PF02204">
    <property type="entry name" value="VPS9"/>
    <property type="match status" value="1"/>
</dbReference>
<name>A0A8K1CLE3_PYTOL</name>
<dbReference type="Proteomes" id="UP000794436">
    <property type="component" value="Unassembled WGS sequence"/>
</dbReference>
<dbReference type="EMBL" id="SPLM01000037">
    <property type="protein sequence ID" value="TMW65781.1"/>
    <property type="molecule type" value="Genomic_DNA"/>
</dbReference>
<dbReference type="PANTHER" id="PTHR23101">
    <property type="entry name" value="RAB GDP/GTP EXCHANGE FACTOR"/>
    <property type="match status" value="1"/>
</dbReference>
<gene>
    <name evidence="4" type="ORF">Poli38472_008423</name>
</gene>
<protein>
    <recommendedName>
        <fullName evidence="3">VPS9 domain-containing protein</fullName>
    </recommendedName>
</protein>
<comment type="caution">
    <text evidence="4">The sequence shown here is derived from an EMBL/GenBank/DDBJ whole genome shotgun (WGS) entry which is preliminary data.</text>
</comment>
<sequence length="567" mass="65258">MSSMESPTRERDVYEELRCENGELRRQVADLSGALKARDLEIAALQERCRFLQMTMEQQDETIAKIYAVATPETLKVLQESTEKHDTTSSSMRFDEVDVKKEETPAVGLLDAAIERLLKLPPPPPATHIFAEKKKRPSLFDDIDNEEEEENQQLGMSSPTLSSFSKSSSSRSLERRESCTSEEDFVKSAGFLRRQPSRRTSGRLSITEFGLLDDLDDEEEEEHEQDEDNQDAEVDLQTESELDGDKQRRLRSTSVASTRSGRQRKLFAEIDRVSALKARKAKPQDNQEGESEQEMTYAEFLERLRLPASRDILETIRMFLDSILGPRGDGSPPRASDYIEYDFYGHHEFRRRCEYFVQSMHEMLLNHPVWCHASEATLATARDGIEKYVMDKLSDIAMNQLDECIHWKEEDERLLQRMKALSFITPDMLDIKPCMRNEVVWSMAEDELRRINSFRSPGDKINCIVRCCSIIFSVLNLARGDSANRPGADDFLPVFIYIVLQSKIPRLYSNCEYIAAYRNSADLMSKAGYCFVNLRSAIEFIMVVDASMLSVSEQDFERLYAKERHRL</sequence>
<feature type="domain" description="VPS9" evidence="3">
    <location>
        <begin position="408"/>
        <end position="550"/>
    </location>
</feature>
<feature type="region of interest" description="Disordered" evidence="2">
    <location>
        <begin position="147"/>
        <end position="180"/>
    </location>
</feature>
<evidence type="ECO:0000313" key="5">
    <source>
        <dbReference type="Proteomes" id="UP000794436"/>
    </source>
</evidence>
<organism evidence="4 5">
    <name type="scientific">Pythium oligandrum</name>
    <name type="common">Mycoparasitic fungus</name>
    <dbReference type="NCBI Taxonomy" id="41045"/>
    <lineage>
        <taxon>Eukaryota</taxon>
        <taxon>Sar</taxon>
        <taxon>Stramenopiles</taxon>
        <taxon>Oomycota</taxon>
        <taxon>Peronosporomycetes</taxon>
        <taxon>Pythiales</taxon>
        <taxon>Pythiaceae</taxon>
        <taxon>Pythium</taxon>
    </lineage>
</organism>
<evidence type="ECO:0000313" key="4">
    <source>
        <dbReference type="EMBL" id="TMW65781.1"/>
    </source>
</evidence>
<dbReference type="AlphaFoldDB" id="A0A8K1CLE3"/>
<feature type="compositionally biased region" description="Low complexity" evidence="2">
    <location>
        <begin position="157"/>
        <end position="171"/>
    </location>
</feature>
<keyword evidence="1" id="KW-0175">Coiled coil</keyword>
<dbReference type="Pfam" id="PF18151">
    <property type="entry name" value="DUF5601"/>
    <property type="match status" value="1"/>
</dbReference>
<feature type="coiled-coil region" evidence="1">
    <location>
        <begin position="14"/>
        <end position="62"/>
    </location>
</feature>
<dbReference type="PANTHER" id="PTHR23101:SF25">
    <property type="entry name" value="GTPASE-ACTIVATING PROTEIN AND VPS9 DOMAIN-CONTAINING PROTEIN 1"/>
    <property type="match status" value="1"/>
</dbReference>
<evidence type="ECO:0000259" key="3">
    <source>
        <dbReference type="PROSITE" id="PS51205"/>
    </source>
</evidence>
<feature type="compositionally biased region" description="Acidic residues" evidence="2">
    <location>
        <begin position="217"/>
        <end position="242"/>
    </location>
</feature>
<dbReference type="Gene3D" id="1.10.246.120">
    <property type="match status" value="1"/>
</dbReference>
<dbReference type="InterPro" id="IPR041545">
    <property type="entry name" value="DUF5601"/>
</dbReference>
<dbReference type="GO" id="GO:0005085">
    <property type="term" value="F:guanyl-nucleotide exchange factor activity"/>
    <property type="evidence" value="ECO:0007669"/>
    <property type="project" value="InterPro"/>
</dbReference>
<dbReference type="Gene3D" id="1.20.1050.80">
    <property type="entry name" value="VPS9 domain"/>
    <property type="match status" value="1"/>
</dbReference>
<accession>A0A8K1CLE3</accession>
<evidence type="ECO:0000256" key="2">
    <source>
        <dbReference type="SAM" id="MobiDB-lite"/>
    </source>
</evidence>
<dbReference type="SUPFAM" id="SSF109993">
    <property type="entry name" value="VPS9 domain"/>
    <property type="match status" value="1"/>
</dbReference>
<feature type="region of interest" description="Disordered" evidence="2">
    <location>
        <begin position="217"/>
        <end position="262"/>
    </location>
</feature>
<dbReference type="GO" id="GO:0031267">
    <property type="term" value="F:small GTPase binding"/>
    <property type="evidence" value="ECO:0007669"/>
    <property type="project" value="TreeGrafter"/>
</dbReference>
<dbReference type="SMART" id="SM00167">
    <property type="entry name" value="VPS9"/>
    <property type="match status" value="1"/>
</dbReference>
<dbReference type="GO" id="GO:0030139">
    <property type="term" value="C:endocytic vesicle"/>
    <property type="evidence" value="ECO:0007669"/>
    <property type="project" value="TreeGrafter"/>
</dbReference>
<dbReference type="GO" id="GO:0005829">
    <property type="term" value="C:cytosol"/>
    <property type="evidence" value="ECO:0007669"/>
    <property type="project" value="TreeGrafter"/>
</dbReference>
<reference evidence="4" key="1">
    <citation type="submission" date="2019-03" db="EMBL/GenBank/DDBJ databases">
        <title>Long read genome sequence of the mycoparasitic Pythium oligandrum ATCC 38472 isolated from sugarbeet rhizosphere.</title>
        <authorList>
            <person name="Gaulin E."/>
        </authorList>
    </citation>
    <scope>NUCLEOTIDE SEQUENCE</scope>
    <source>
        <strain evidence="4">ATCC 38472_TT</strain>
    </source>
</reference>
<dbReference type="GO" id="GO:0016192">
    <property type="term" value="P:vesicle-mediated transport"/>
    <property type="evidence" value="ECO:0007669"/>
    <property type="project" value="InterPro"/>
</dbReference>
<keyword evidence="5" id="KW-1185">Reference proteome</keyword>
<evidence type="ECO:0000256" key="1">
    <source>
        <dbReference type="SAM" id="Coils"/>
    </source>
</evidence>
<dbReference type="OrthoDB" id="300289at2759"/>